<feature type="domain" description="TonB-dependent receptor-like beta-barrel" evidence="13">
    <location>
        <begin position="307"/>
        <end position="745"/>
    </location>
</feature>
<dbReference type="SUPFAM" id="SSF56935">
    <property type="entry name" value="Porins"/>
    <property type="match status" value="1"/>
</dbReference>
<comment type="similarity">
    <text evidence="11">Belongs to the TonB-dependent receptor family.</text>
</comment>
<evidence type="ECO:0000259" key="13">
    <source>
        <dbReference type="Pfam" id="PF00593"/>
    </source>
</evidence>
<evidence type="ECO:0000256" key="6">
    <source>
        <dbReference type="ARBA" id="ARBA00023004"/>
    </source>
</evidence>
<keyword evidence="4" id="KW-0410">Iron transport</keyword>
<evidence type="ECO:0000256" key="10">
    <source>
        <dbReference type="ARBA" id="ARBA00023237"/>
    </source>
</evidence>
<feature type="signal peptide" evidence="12">
    <location>
        <begin position="1"/>
        <end position="31"/>
    </location>
</feature>
<dbReference type="OrthoDB" id="9760333at2"/>
<dbReference type="AlphaFoldDB" id="A0A2A4G3M2"/>
<keyword evidence="3" id="KW-1134">Transmembrane beta strand</keyword>
<dbReference type="Pfam" id="PF00593">
    <property type="entry name" value="TonB_dep_Rec_b-barrel"/>
    <property type="match status" value="1"/>
</dbReference>
<dbReference type="KEGG" id="rdi:CMV14_12355"/>
<evidence type="ECO:0000256" key="2">
    <source>
        <dbReference type="ARBA" id="ARBA00022448"/>
    </source>
</evidence>
<keyword evidence="9 11" id="KW-0472">Membrane</keyword>
<keyword evidence="16" id="KW-1185">Reference proteome</keyword>
<dbReference type="GO" id="GO:0009279">
    <property type="term" value="C:cell outer membrane"/>
    <property type="evidence" value="ECO:0007669"/>
    <property type="project" value="UniProtKB-SubCell"/>
</dbReference>
<dbReference type="Pfam" id="PF07715">
    <property type="entry name" value="Plug"/>
    <property type="match status" value="1"/>
</dbReference>
<dbReference type="EMBL" id="NWUF01000001">
    <property type="protein sequence ID" value="PCE44373.1"/>
    <property type="molecule type" value="Genomic_DNA"/>
</dbReference>
<evidence type="ECO:0000256" key="8">
    <source>
        <dbReference type="ARBA" id="ARBA00023077"/>
    </source>
</evidence>
<evidence type="ECO:0000256" key="12">
    <source>
        <dbReference type="SAM" id="SignalP"/>
    </source>
</evidence>
<accession>A0A2A4G3M2</accession>
<keyword evidence="7" id="KW-0406">Ion transport</keyword>
<dbReference type="InterPro" id="IPR012910">
    <property type="entry name" value="Plug_dom"/>
</dbReference>
<comment type="subcellular location">
    <subcellularLocation>
        <location evidence="1">Cell outer membrane</location>
        <topology evidence="1">Multi-pass membrane protein</topology>
    </subcellularLocation>
</comment>
<protein>
    <submittedName>
        <fullName evidence="15">TonB-dependent receptor</fullName>
    </submittedName>
</protein>
<keyword evidence="6" id="KW-0408">Iron</keyword>
<dbReference type="GO" id="GO:0006826">
    <property type="term" value="P:iron ion transport"/>
    <property type="evidence" value="ECO:0007669"/>
    <property type="project" value="UniProtKB-KW"/>
</dbReference>
<dbReference type="RefSeq" id="WP_066959207.1">
    <property type="nucleotide sequence ID" value="NZ_CP023449.1"/>
</dbReference>
<gene>
    <name evidence="15" type="ORF">COO09_01740</name>
</gene>
<evidence type="ECO:0000256" key="9">
    <source>
        <dbReference type="ARBA" id="ARBA00023136"/>
    </source>
</evidence>
<name>A0A2A4G3M2_9SPHN</name>
<evidence type="ECO:0000256" key="7">
    <source>
        <dbReference type="ARBA" id="ARBA00023065"/>
    </source>
</evidence>
<evidence type="ECO:0000256" key="4">
    <source>
        <dbReference type="ARBA" id="ARBA00022496"/>
    </source>
</evidence>
<feature type="domain" description="TonB-dependent receptor plug" evidence="14">
    <location>
        <begin position="55"/>
        <end position="165"/>
    </location>
</feature>
<dbReference type="InterPro" id="IPR036942">
    <property type="entry name" value="Beta-barrel_TonB_sf"/>
</dbReference>
<dbReference type="InterPro" id="IPR039426">
    <property type="entry name" value="TonB-dep_rcpt-like"/>
</dbReference>
<keyword evidence="2" id="KW-0813">Transport</keyword>
<dbReference type="Proteomes" id="UP000218934">
    <property type="component" value="Unassembled WGS sequence"/>
</dbReference>
<dbReference type="PANTHER" id="PTHR32552">
    <property type="entry name" value="FERRICHROME IRON RECEPTOR-RELATED"/>
    <property type="match status" value="1"/>
</dbReference>
<dbReference type="PANTHER" id="PTHR32552:SF81">
    <property type="entry name" value="TONB-DEPENDENT OUTER MEMBRANE RECEPTOR"/>
    <property type="match status" value="1"/>
</dbReference>
<comment type="caution">
    <text evidence="15">The sequence shown here is derived from an EMBL/GenBank/DDBJ whole genome shotgun (WGS) entry which is preliminary data.</text>
</comment>
<sequence>MTLKSSQPARRTMAGLLLASTVLLSPAAAFAQAAPEDEAAGGDIIVTAQKRSESIQRVPISLQALGTETLAQHQVTGLDDYSKLLPSVSFQTYGPSQSDISIRGVSTGGINLPGGSLPTVGVYLDEIPVSTIGAMLDVHAYDLARVEALSGPQGTLYGASSLAGTIRLITNKPKQGVFEGGYDLTLNKFGEGEAGGVAEAFLNVPLSEKTALRVVGFYRRDGGYIDNTPGTRTFTLSDGDPTTNLTVNNAAEVKKNFNTLETYGGRVALGIDLDDNWTMTPTIIAQHQKAKGSFGFDPRVGDLQVHEYAPDRNLDKWYQAALTIEGKIGNFDLLYSGGYLERSIDNDQDYSYYTVYYDTLDTFYTNFPDGNGGFLDPSMRYHNEQRLTKQSHEIRLSSDQSNPFSFTAGLFIQRQSNKNLADYTIPGFGSIPSTFAVFGDDIFVTDTRIIARDYAAFGEAYYKITDDLKLTGGIRVFRARNSLKGFSGFASNAAASGCAVPITLGSCVNVDKTYKESGETHKVSLSWQVDRDRMVYATYSTGFRPGGNNRRPGINPYDADTLDNFELGWKTAWLDRKLRFNGSAYYMRWKKLQYTLAPVGSAGVVNIYNSGDARIYGAEFDVQYRTGGLTLSATGTFTDAKLSTPFCSINAAGNSDCTLGTVAAPKGARLTVQPKFKGTGTVRYDFDLGGRDSFVQGSVLRQGGVKNFLATADDLAVGRTTGFTTFDFSAGTKFGEISVEAFIQNAFDKRGILSRNTFCPATICGTVARSYPVKPQLFGMKVSQRF</sequence>
<organism evidence="15 16">
    <name type="scientific">Rhizorhabdus dicambivorans</name>
    <dbReference type="NCBI Taxonomy" id="1850238"/>
    <lineage>
        <taxon>Bacteria</taxon>
        <taxon>Pseudomonadati</taxon>
        <taxon>Pseudomonadota</taxon>
        <taxon>Alphaproteobacteria</taxon>
        <taxon>Sphingomonadales</taxon>
        <taxon>Sphingomonadaceae</taxon>
        <taxon>Rhizorhabdus</taxon>
    </lineage>
</organism>
<evidence type="ECO:0000313" key="16">
    <source>
        <dbReference type="Proteomes" id="UP000218934"/>
    </source>
</evidence>
<evidence type="ECO:0000313" key="15">
    <source>
        <dbReference type="EMBL" id="PCE44373.1"/>
    </source>
</evidence>
<evidence type="ECO:0000256" key="5">
    <source>
        <dbReference type="ARBA" id="ARBA00022692"/>
    </source>
</evidence>
<proteinExistence type="inferred from homology"/>
<reference evidence="15 16" key="1">
    <citation type="submission" date="2017-09" db="EMBL/GenBank/DDBJ databases">
        <title>The Catabolism of 3,6-Dichlorosalicylic acid is Initiated by the Cytochrome P450 Monooxygenase DsmABC in Rhizorhabdus dicambivorans Ndbn-20.</title>
        <authorList>
            <person name="Na L."/>
        </authorList>
    </citation>
    <scope>NUCLEOTIDE SEQUENCE [LARGE SCALE GENOMIC DNA]</scope>
    <source>
        <strain evidence="15 16">Ndbn-20m</strain>
    </source>
</reference>
<evidence type="ECO:0000256" key="1">
    <source>
        <dbReference type="ARBA" id="ARBA00004571"/>
    </source>
</evidence>
<keyword evidence="15" id="KW-0675">Receptor</keyword>
<keyword evidence="5" id="KW-0812">Transmembrane</keyword>
<feature type="chain" id="PRO_5012065229" evidence="12">
    <location>
        <begin position="32"/>
        <end position="786"/>
    </location>
</feature>
<dbReference type="Gene3D" id="2.40.170.20">
    <property type="entry name" value="TonB-dependent receptor, beta-barrel domain"/>
    <property type="match status" value="1"/>
</dbReference>
<evidence type="ECO:0000259" key="14">
    <source>
        <dbReference type="Pfam" id="PF07715"/>
    </source>
</evidence>
<dbReference type="InterPro" id="IPR000531">
    <property type="entry name" value="Beta-barrel_TonB"/>
</dbReference>
<keyword evidence="8 11" id="KW-0798">TonB box</keyword>
<keyword evidence="10" id="KW-0998">Cell outer membrane</keyword>
<evidence type="ECO:0000256" key="3">
    <source>
        <dbReference type="ARBA" id="ARBA00022452"/>
    </source>
</evidence>
<keyword evidence="12" id="KW-0732">Signal</keyword>
<evidence type="ECO:0000256" key="11">
    <source>
        <dbReference type="RuleBase" id="RU003357"/>
    </source>
</evidence>